<evidence type="ECO:0000313" key="1">
    <source>
        <dbReference type="EMBL" id="KAJ1085469.1"/>
    </source>
</evidence>
<comment type="caution">
    <text evidence="1">The sequence shown here is derived from an EMBL/GenBank/DDBJ whole genome shotgun (WGS) entry which is preliminary data.</text>
</comment>
<name>A0AAV7L4H4_PLEWA</name>
<accession>A0AAV7L4H4</accession>
<keyword evidence="2" id="KW-1185">Reference proteome</keyword>
<dbReference type="EMBL" id="JANPWB010000016">
    <property type="protein sequence ID" value="KAJ1085469.1"/>
    <property type="molecule type" value="Genomic_DNA"/>
</dbReference>
<dbReference type="Proteomes" id="UP001066276">
    <property type="component" value="Chromosome 12"/>
</dbReference>
<proteinExistence type="predicted"/>
<protein>
    <submittedName>
        <fullName evidence="1">Uncharacterized protein</fullName>
    </submittedName>
</protein>
<organism evidence="1 2">
    <name type="scientific">Pleurodeles waltl</name>
    <name type="common">Iberian ribbed newt</name>
    <dbReference type="NCBI Taxonomy" id="8319"/>
    <lineage>
        <taxon>Eukaryota</taxon>
        <taxon>Metazoa</taxon>
        <taxon>Chordata</taxon>
        <taxon>Craniata</taxon>
        <taxon>Vertebrata</taxon>
        <taxon>Euteleostomi</taxon>
        <taxon>Amphibia</taxon>
        <taxon>Batrachia</taxon>
        <taxon>Caudata</taxon>
        <taxon>Salamandroidea</taxon>
        <taxon>Salamandridae</taxon>
        <taxon>Pleurodelinae</taxon>
        <taxon>Pleurodeles</taxon>
    </lineage>
</organism>
<evidence type="ECO:0000313" key="2">
    <source>
        <dbReference type="Proteomes" id="UP001066276"/>
    </source>
</evidence>
<gene>
    <name evidence="1" type="ORF">NDU88_005601</name>
</gene>
<dbReference type="AlphaFoldDB" id="A0AAV7L4H4"/>
<sequence>MQQVHSATFCRRLLPTSAAPPVLALVQTPAAAPDHLRCTACPCTGANSCSSPRSPPLHRLSLHWCKLLQLLQITSAAPPVLALVQTPAATPDHLRCTACPCTGANSCSCLQTTSAAPPVLALVQTPAAAPDHLRCNTHPCPGANFCSCLQTTSASPPVLALVQTPAAAPDHLR</sequence>
<reference evidence="1" key="1">
    <citation type="journal article" date="2022" name="bioRxiv">
        <title>Sequencing and chromosome-scale assembly of the giantPleurodeles waltlgenome.</title>
        <authorList>
            <person name="Brown T."/>
            <person name="Elewa A."/>
            <person name="Iarovenko S."/>
            <person name="Subramanian E."/>
            <person name="Araus A.J."/>
            <person name="Petzold A."/>
            <person name="Susuki M."/>
            <person name="Suzuki K.-i.T."/>
            <person name="Hayashi T."/>
            <person name="Toyoda A."/>
            <person name="Oliveira C."/>
            <person name="Osipova E."/>
            <person name="Leigh N.D."/>
            <person name="Simon A."/>
            <person name="Yun M.H."/>
        </authorList>
    </citation>
    <scope>NUCLEOTIDE SEQUENCE</scope>
    <source>
        <strain evidence="1">20211129_DDA</strain>
        <tissue evidence="1">Liver</tissue>
    </source>
</reference>